<comment type="caution">
    <text evidence="2">The sequence shown here is derived from an EMBL/GenBank/DDBJ whole genome shotgun (WGS) entry which is preliminary data.</text>
</comment>
<protein>
    <submittedName>
        <fullName evidence="2">Uncharacterized protein</fullName>
    </submittedName>
</protein>
<proteinExistence type="predicted"/>
<dbReference type="EMBL" id="VSRR010001317">
    <property type="protein sequence ID" value="MPC24332.1"/>
    <property type="molecule type" value="Genomic_DNA"/>
</dbReference>
<keyword evidence="3" id="KW-1185">Reference proteome</keyword>
<dbReference type="Proteomes" id="UP000324222">
    <property type="component" value="Unassembled WGS sequence"/>
</dbReference>
<name>A0A5B7DRL1_PORTR</name>
<evidence type="ECO:0000256" key="1">
    <source>
        <dbReference type="SAM" id="MobiDB-lite"/>
    </source>
</evidence>
<reference evidence="2 3" key="1">
    <citation type="submission" date="2019-05" db="EMBL/GenBank/DDBJ databases">
        <title>Another draft genome of Portunus trituberculatus and its Hox gene families provides insights of decapod evolution.</title>
        <authorList>
            <person name="Jeong J.-H."/>
            <person name="Song I."/>
            <person name="Kim S."/>
            <person name="Choi T."/>
            <person name="Kim D."/>
            <person name="Ryu S."/>
            <person name="Kim W."/>
        </authorList>
    </citation>
    <scope>NUCLEOTIDE SEQUENCE [LARGE SCALE GENOMIC DNA]</scope>
    <source>
        <tissue evidence="2">Muscle</tissue>
    </source>
</reference>
<evidence type="ECO:0000313" key="2">
    <source>
        <dbReference type="EMBL" id="MPC24332.1"/>
    </source>
</evidence>
<organism evidence="2 3">
    <name type="scientific">Portunus trituberculatus</name>
    <name type="common">Swimming crab</name>
    <name type="synonym">Neptunus trituberculatus</name>
    <dbReference type="NCBI Taxonomy" id="210409"/>
    <lineage>
        <taxon>Eukaryota</taxon>
        <taxon>Metazoa</taxon>
        <taxon>Ecdysozoa</taxon>
        <taxon>Arthropoda</taxon>
        <taxon>Crustacea</taxon>
        <taxon>Multicrustacea</taxon>
        <taxon>Malacostraca</taxon>
        <taxon>Eumalacostraca</taxon>
        <taxon>Eucarida</taxon>
        <taxon>Decapoda</taxon>
        <taxon>Pleocyemata</taxon>
        <taxon>Brachyura</taxon>
        <taxon>Eubrachyura</taxon>
        <taxon>Portunoidea</taxon>
        <taxon>Portunidae</taxon>
        <taxon>Portuninae</taxon>
        <taxon>Portunus</taxon>
    </lineage>
</organism>
<feature type="region of interest" description="Disordered" evidence="1">
    <location>
        <begin position="153"/>
        <end position="182"/>
    </location>
</feature>
<sequence>MLNSVLMKAITTAWMNNERGAKGSVIEHNVVSEVTVLYMSGILVKPSSISTPFFHNEGRGFHPHLQRSGIEERRPASLCSAVSSEWAANACLQLPVHHTPPSFPSPAPRPSLTATFLSLPSRPPPHSCPRPAKAIITSWESRRGPVARTCWRRGGSGRPGRRGAMLGSEEEPRHGEVVSSMAVRKERPCFDAEMTNTG</sequence>
<dbReference type="AlphaFoldDB" id="A0A5B7DRL1"/>
<accession>A0A5B7DRL1</accession>
<gene>
    <name evidence="2" type="ORF">E2C01_017414</name>
</gene>
<evidence type="ECO:0000313" key="3">
    <source>
        <dbReference type="Proteomes" id="UP000324222"/>
    </source>
</evidence>